<evidence type="ECO:0000313" key="2">
    <source>
        <dbReference type="EMBL" id="KMM73065.1"/>
    </source>
</evidence>
<dbReference type="Proteomes" id="UP000054567">
    <property type="component" value="Unassembled WGS sequence"/>
</dbReference>
<accession>A0A0J6FUI5</accession>
<organism evidence="2 3">
    <name type="scientific">Coccidioides posadasii RMSCC 3488</name>
    <dbReference type="NCBI Taxonomy" id="454284"/>
    <lineage>
        <taxon>Eukaryota</taxon>
        <taxon>Fungi</taxon>
        <taxon>Dikarya</taxon>
        <taxon>Ascomycota</taxon>
        <taxon>Pezizomycotina</taxon>
        <taxon>Eurotiomycetes</taxon>
        <taxon>Eurotiomycetidae</taxon>
        <taxon>Onygenales</taxon>
        <taxon>Onygenaceae</taxon>
        <taxon>Coccidioides</taxon>
    </lineage>
</organism>
<reference evidence="2 3" key="1">
    <citation type="submission" date="2007-06" db="EMBL/GenBank/DDBJ databases">
        <title>The Genome Sequence of Coccidioides posadasii RMSCC_3488.</title>
        <authorList>
            <consortium name="Coccidioides Genome Resources Consortium"/>
            <consortium name="The Broad Institute Genome Sequencing Platform"/>
            <person name="Henn M.R."/>
            <person name="Sykes S."/>
            <person name="Young S."/>
            <person name="Jaffe D."/>
            <person name="Berlin A."/>
            <person name="Alvarez P."/>
            <person name="Butler J."/>
            <person name="Gnerre S."/>
            <person name="Grabherr M."/>
            <person name="Mauceli E."/>
            <person name="Brockman W."/>
            <person name="Kodira C."/>
            <person name="Alvarado L."/>
            <person name="Zeng Q."/>
            <person name="Crawford M."/>
            <person name="Antoine C."/>
            <person name="Devon K."/>
            <person name="Galgiani J."/>
            <person name="Orsborn K."/>
            <person name="Lewis M.L."/>
            <person name="Nusbaum C."/>
            <person name="Galagan J."/>
            <person name="Birren B."/>
        </authorList>
    </citation>
    <scope>NUCLEOTIDE SEQUENCE [LARGE SCALE GENOMIC DNA]</scope>
    <source>
        <strain evidence="2 3">RMSCC 3488</strain>
    </source>
</reference>
<keyword evidence="1" id="KW-0812">Transmembrane</keyword>
<reference evidence="3" key="3">
    <citation type="journal article" date="2010" name="Genome Res.">
        <title>Population genomic sequencing of Coccidioides fungi reveals recent hybridization and transposon control.</title>
        <authorList>
            <person name="Neafsey D.E."/>
            <person name="Barker B.M."/>
            <person name="Sharpton T.J."/>
            <person name="Stajich J.E."/>
            <person name="Park D.J."/>
            <person name="Whiston E."/>
            <person name="Hung C.-Y."/>
            <person name="McMahan C."/>
            <person name="White J."/>
            <person name="Sykes S."/>
            <person name="Heiman D."/>
            <person name="Young S."/>
            <person name="Zeng Q."/>
            <person name="Abouelleil A."/>
            <person name="Aftuck L."/>
            <person name="Bessette D."/>
            <person name="Brown A."/>
            <person name="FitzGerald M."/>
            <person name="Lui A."/>
            <person name="Macdonald J.P."/>
            <person name="Priest M."/>
            <person name="Orbach M.J."/>
            <person name="Galgiani J.N."/>
            <person name="Kirkland T.N."/>
            <person name="Cole G.T."/>
            <person name="Birren B.W."/>
            <person name="Henn M.R."/>
            <person name="Taylor J.W."/>
            <person name="Rounsley S.D."/>
        </authorList>
    </citation>
    <scope>NUCLEOTIDE SEQUENCE [LARGE SCALE GENOMIC DNA]</scope>
    <source>
        <strain evidence="3">RMSCC 3488</strain>
    </source>
</reference>
<keyword evidence="1" id="KW-1133">Transmembrane helix</keyword>
<reference evidence="3" key="2">
    <citation type="journal article" date="2009" name="Genome Res.">
        <title>Comparative genomic analyses of the human fungal pathogens Coccidioides and their relatives.</title>
        <authorList>
            <person name="Sharpton T.J."/>
            <person name="Stajich J.E."/>
            <person name="Rounsley S.D."/>
            <person name="Gardner M.J."/>
            <person name="Wortman J.R."/>
            <person name="Jordar V.S."/>
            <person name="Maiti R."/>
            <person name="Kodira C.D."/>
            <person name="Neafsey D.E."/>
            <person name="Zeng Q."/>
            <person name="Hung C.-Y."/>
            <person name="McMahan C."/>
            <person name="Muszewska A."/>
            <person name="Grynberg M."/>
            <person name="Mandel M.A."/>
            <person name="Kellner E.M."/>
            <person name="Barker B.M."/>
            <person name="Galgiani J.N."/>
            <person name="Orbach M.J."/>
            <person name="Kirkland T.N."/>
            <person name="Cole G.T."/>
            <person name="Henn M.R."/>
            <person name="Birren B.W."/>
            <person name="Taylor J.W."/>
        </authorList>
    </citation>
    <scope>NUCLEOTIDE SEQUENCE [LARGE SCALE GENOMIC DNA]</scope>
    <source>
        <strain evidence="3">RMSCC 3488</strain>
    </source>
</reference>
<dbReference type="AlphaFoldDB" id="A0A0J6FUI5"/>
<proteinExistence type="predicted"/>
<gene>
    <name evidence="2" type="ORF">CPAG_09354</name>
</gene>
<evidence type="ECO:0000313" key="3">
    <source>
        <dbReference type="Proteomes" id="UP000054567"/>
    </source>
</evidence>
<evidence type="ECO:0000256" key="1">
    <source>
        <dbReference type="SAM" id="Phobius"/>
    </source>
</evidence>
<name>A0A0J6FUI5_COCPO</name>
<keyword evidence="1" id="KW-0472">Membrane</keyword>
<sequence>METYIESLGSGTDLATTGPLAGQIGLLLVWVIVVCILRGRDGDSRGSSGYSGGLLCGCGSRGDGLLDRLLRGLDLSDGLLLLRRSLLLLLLREVVAAAAVAAAEVAAEEAAAPAAAAAAVVVVVLGSVEVEREAGLVAESQEPAERTAVAAAVEPWRRRSLGFPWKPCLPRKISCHLRLQELLNNCNKIWKIEQDQ</sequence>
<dbReference type="EMBL" id="DS268114">
    <property type="protein sequence ID" value="KMM73065.1"/>
    <property type="molecule type" value="Genomic_DNA"/>
</dbReference>
<feature type="transmembrane region" description="Helical" evidence="1">
    <location>
        <begin position="20"/>
        <end position="37"/>
    </location>
</feature>
<dbReference type="VEuPathDB" id="FungiDB:CPAG_09354"/>
<protein>
    <submittedName>
        <fullName evidence="2">Uncharacterized protein</fullName>
    </submittedName>
</protein>